<accession>A0A543IX81</accession>
<dbReference type="EMBL" id="VFPQ01000001">
    <property type="protein sequence ID" value="TQM75180.1"/>
    <property type="molecule type" value="Genomic_DNA"/>
</dbReference>
<keyword evidence="4" id="KW-1185">Reference proteome</keyword>
<dbReference type="Pfam" id="PF09350">
    <property type="entry name" value="DJC28_CD"/>
    <property type="match status" value="1"/>
</dbReference>
<dbReference type="OrthoDB" id="3395286at2"/>
<name>A0A543IX81_9ACTN</name>
<feature type="domain" description="DnaJ homologue subfamily C member 28 conserved" evidence="2">
    <location>
        <begin position="21"/>
        <end position="89"/>
    </location>
</feature>
<reference evidence="3 4" key="1">
    <citation type="submission" date="2019-06" db="EMBL/GenBank/DDBJ databases">
        <title>Sequencing the genomes of 1000 actinobacteria strains.</title>
        <authorList>
            <person name="Klenk H.-P."/>
        </authorList>
    </citation>
    <scope>NUCLEOTIDE SEQUENCE [LARGE SCALE GENOMIC DNA]</scope>
    <source>
        <strain evidence="3 4">DSM 43186</strain>
    </source>
</reference>
<evidence type="ECO:0000256" key="1">
    <source>
        <dbReference type="SAM" id="MobiDB-lite"/>
    </source>
</evidence>
<dbReference type="Proteomes" id="UP000319213">
    <property type="component" value="Unassembled WGS sequence"/>
</dbReference>
<gene>
    <name evidence="3" type="ORF">FHX40_1881</name>
</gene>
<comment type="caution">
    <text evidence="3">The sequence shown here is derived from an EMBL/GenBank/DDBJ whole genome shotgun (WGS) entry which is preliminary data.</text>
</comment>
<feature type="region of interest" description="Disordered" evidence="1">
    <location>
        <begin position="144"/>
        <end position="164"/>
    </location>
</feature>
<sequence>MGVEEGTITERKPPGMSQETWVEIQIRRAIEEGKFDNLPGAGKPLRNLHRASDPMWWAREKAIAEGLDPSAMLPPALRLRKERQRLRDTVGDLPSEQAVRDAVEDLNAQIREHWRAPSGPPIPVGLVDLDEMLELWREARRAREAEAAAEAEREPPPVREEPVPRRRRWWRWGRRRV</sequence>
<dbReference type="AlphaFoldDB" id="A0A543IX81"/>
<evidence type="ECO:0000259" key="2">
    <source>
        <dbReference type="Pfam" id="PF09350"/>
    </source>
</evidence>
<protein>
    <submittedName>
        <fullName evidence="3">Uncharacterized protein DUF1992</fullName>
    </submittedName>
</protein>
<dbReference type="InterPro" id="IPR018961">
    <property type="entry name" value="DnaJ_homolog_subfam-C_membr-28"/>
</dbReference>
<proteinExistence type="predicted"/>
<dbReference type="RefSeq" id="WP_142259245.1">
    <property type="nucleotide sequence ID" value="NZ_BMPV01000007.1"/>
</dbReference>
<organism evidence="3 4">
    <name type="scientific">Thermopolyspora flexuosa</name>
    <dbReference type="NCBI Taxonomy" id="103836"/>
    <lineage>
        <taxon>Bacteria</taxon>
        <taxon>Bacillati</taxon>
        <taxon>Actinomycetota</taxon>
        <taxon>Actinomycetes</taxon>
        <taxon>Streptosporangiales</taxon>
        <taxon>Streptosporangiaceae</taxon>
        <taxon>Thermopolyspora</taxon>
    </lineage>
</organism>
<evidence type="ECO:0000313" key="4">
    <source>
        <dbReference type="Proteomes" id="UP000319213"/>
    </source>
</evidence>
<evidence type="ECO:0000313" key="3">
    <source>
        <dbReference type="EMBL" id="TQM75180.1"/>
    </source>
</evidence>